<dbReference type="Pfam" id="PF12833">
    <property type="entry name" value="HTH_18"/>
    <property type="match status" value="1"/>
</dbReference>
<dbReference type="EMBL" id="QJRN01000013">
    <property type="protein sequence ID" value="PYC33606.1"/>
    <property type="molecule type" value="Genomic_DNA"/>
</dbReference>
<gene>
    <name evidence="5" type="ORF">DMX08_21100</name>
</gene>
<feature type="domain" description="HTH araC/xylS-type" evidence="4">
    <location>
        <begin position="241"/>
        <end position="339"/>
    </location>
</feature>
<dbReference type="SUPFAM" id="SSF46689">
    <property type="entry name" value="Homeodomain-like"/>
    <property type="match status" value="1"/>
</dbReference>
<protein>
    <submittedName>
        <fullName evidence="5">AraC family transcriptional regulator</fullName>
    </submittedName>
</protein>
<keyword evidence="1" id="KW-0805">Transcription regulation</keyword>
<dbReference type="InterPro" id="IPR020449">
    <property type="entry name" value="Tscrpt_reg_AraC-type_HTH"/>
</dbReference>
<dbReference type="Proteomes" id="UP000248188">
    <property type="component" value="Unassembled WGS sequence"/>
</dbReference>
<dbReference type="GO" id="GO:0000976">
    <property type="term" value="F:transcription cis-regulatory region binding"/>
    <property type="evidence" value="ECO:0007669"/>
    <property type="project" value="TreeGrafter"/>
</dbReference>
<dbReference type="GO" id="GO:0005829">
    <property type="term" value="C:cytosol"/>
    <property type="evidence" value="ECO:0007669"/>
    <property type="project" value="TreeGrafter"/>
</dbReference>
<dbReference type="PRINTS" id="PR00032">
    <property type="entry name" value="HTHARAC"/>
</dbReference>
<name>A0A9Q6IDK9_9PSED</name>
<dbReference type="InterPro" id="IPR032687">
    <property type="entry name" value="AraC-type_N"/>
</dbReference>
<dbReference type="GO" id="GO:0003700">
    <property type="term" value="F:DNA-binding transcription factor activity"/>
    <property type="evidence" value="ECO:0007669"/>
    <property type="project" value="InterPro"/>
</dbReference>
<comment type="caution">
    <text evidence="5">The sequence shown here is derived from an EMBL/GenBank/DDBJ whole genome shotgun (WGS) entry which is preliminary data.</text>
</comment>
<dbReference type="PANTHER" id="PTHR47894">
    <property type="entry name" value="HTH-TYPE TRANSCRIPTIONAL REGULATOR GADX"/>
    <property type="match status" value="1"/>
</dbReference>
<dbReference type="InterPro" id="IPR009057">
    <property type="entry name" value="Homeodomain-like_sf"/>
</dbReference>
<organism evidence="5 6">
    <name type="scientific">Pseudomonas protegens</name>
    <dbReference type="NCBI Taxonomy" id="380021"/>
    <lineage>
        <taxon>Bacteria</taxon>
        <taxon>Pseudomonadati</taxon>
        <taxon>Pseudomonadota</taxon>
        <taxon>Gammaproteobacteria</taxon>
        <taxon>Pseudomonadales</taxon>
        <taxon>Pseudomonadaceae</taxon>
        <taxon>Pseudomonas</taxon>
    </lineage>
</organism>
<dbReference type="SMART" id="SM00342">
    <property type="entry name" value="HTH_ARAC"/>
    <property type="match status" value="1"/>
</dbReference>
<evidence type="ECO:0000313" key="5">
    <source>
        <dbReference type="EMBL" id="PYC33606.1"/>
    </source>
</evidence>
<evidence type="ECO:0000313" key="6">
    <source>
        <dbReference type="Proteomes" id="UP000248188"/>
    </source>
</evidence>
<dbReference type="Pfam" id="PF12625">
    <property type="entry name" value="Arabinose_bd"/>
    <property type="match status" value="1"/>
</dbReference>
<dbReference type="PROSITE" id="PS01124">
    <property type="entry name" value="HTH_ARAC_FAMILY_2"/>
    <property type="match status" value="1"/>
</dbReference>
<evidence type="ECO:0000256" key="3">
    <source>
        <dbReference type="ARBA" id="ARBA00023163"/>
    </source>
</evidence>
<dbReference type="AlphaFoldDB" id="A0A9Q6IDK9"/>
<accession>A0A9Q6IDK9</accession>
<reference evidence="5 6" key="1">
    <citation type="submission" date="2018-06" db="EMBL/GenBank/DDBJ databases">
        <title>Pseudomonas diversity within urban Lake Michigan freshwaters.</title>
        <authorList>
            <person name="Batrich M."/>
            <person name="Hatzopoulos T."/>
            <person name="Putonti C."/>
        </authorList>
    </citation>
    <scope>NUCLEOTIDE SEQUENCE [LARGE SCALE GENOMIC DNA]</scope>
    <source>
        <strain evidence="5 6">MB-090624</strain>
    </source>
</reference>
<dbReference type="PANTHER" id="PTHR47894:SF1">
    <property type="entry name" value="HTH-TYPE TRANSCRIPTIONAL REGULATOR VQSM"/>
    <property type="match status" value="1"/>
</dbReference>
<dbReference type="RefSeq" id="WP_110652862.1">
    <property type="nucleotide sequence ID" value="NZ_JAMYBT010000011.1"/>
</dbReference>
<dbReference type="InterPro" id="IPR018060">
    <property type="entry name" value="HTH_AraC"/>
</dbReference>
<dbReference type="Gene3D" id="1.10.10.60">
    <property type="entry name" value="Homeodomain-like"/>
    <property type="match status" value="1"/>
</dbReference>
<evidence type="ECO:0000256" key="1">
    <source>
        <dbReference type="ARBA" id="ARBA00023015"/>
    </source>
</evidence>
<evidence type="ECO:0000256" key="2">
    <source>
        <dbReference type="ARBA" id="ARBA00023125"/>
    </source>
</evidence>
<evidence type="ECO:0000259" key="4">
    <source>
        <dbReference type="PROSITE" id="PS01124"/>
    </source>
</evidence>
<keyword evidence="2" id="KW-0238">DNA-binding</keyword>
<sequence>MSIQTYTRGPSSALLLVSFGREKGLPVASLLAGSGLSLEQLQDPNSLLTAAQELQLVSNLLGLLGNPRGLGYVVGARYHFSSYGLFGYGLISSTTAADALNLALRFLPLTYAFATIGYRLEQELGVLTFAEPAVADPAVREFLLQRDMAAAAVLMKEIVGPDFRLTRFTRCNGRPVARSTGEVEQILGLSPAYRAEQHGLAFDRRFLTRALPQANPLTVSMCEQMCAQLLERRSAPQGATALVRQYLEAAPSGSVPDLPSMARLSRTSVRTLKRRLQEEGTSYRQLQSQHRSARALELLGNPALSLTQIAERLGFSDLSSFSQSFKRWFGVAPSAYRQGPPG</sequence>
<proteinExistence type="predicted"/>
<keyword evidence="3" id="KW-0804">Transcription</keyword>